<dbReference type="GO" id="GO:0015031">
    <property type="term" value="P:protein transport"/>
    <property type="evidence" value="ECO:0007669"/>
    <property type="project" value="UniProtKB-UniRule"/>
</dbReference>
<comment type="domain">
    <text evidence="9">Consists of 3 domains; the N-terminus binds the ribosome, the middle domain has PPIase activity, while the C-terminus has intrinsic chaperone activity on its own.</text>
</comment>
<organism evidence="14">
    <name type="scientific">uncultured Thermomicrobiales bacterium</name>
    <dbReference type="NCBI Taxonomy" id="1645740"/>
    <lineage>
        <taxon>Bacteria</taxon>
        <taxon>Pseudomonadati</taxon>
        <taxon>Thermomicrobiota</taxon>
        <taxon>Thermomicrobia</taxon>
        <taxon>Thermomicrobiales</taxon>
        <taxon>environmental samples</taxon>
    </lineage>
</organism>
<reference evidence="14" key="1">
    <citation type="submission" date="2020-02" db="EMBL/GenBank/DDBJ databases">
        <authorList>
            <person name="Meier V. D."/>
        </authorList>
    </citation>
    <scope>NUCLEOTIDE SEQUENCE</scope>
    <source>
        <strain evidence="14">AVDCRST_MAG59</strain>
    </source>
</reference>
<evidence type="ECO:0000256" key="9">
    <source>
        <dbReference type="HAMAP-Rule" id="MF_00303"/>
    </source>
</evidence>
<evidence type="ECO:0000256" key="6">
    <source>
        <dbReference type="ARBA" id="ARBA00023186"/>
    </source>
</evidence>
<evidence type="ECO:0000256" key="3">
    <source>
        <dbReference type="ARBA" id="ARBA00013194"/>
    </source>
</evidence>
<keyword evidence="7 9" id="KW-0413">Isomerase</keyword>
<evidence type="ECO:0000256" key="7">
    <source>
        <dbReference type="ARBA" id="ARBA00023235"/>
    </source>
</evidence>
<dbReference type="InterPro" id="IPR036611">
    <property type="entry name" value="Trigger_fac_ribosome-bd_sf"/>
</dbReference>
<proteinExistence type="inferred from homology"/>
<keyword evidence="9 14" id="KW-0132">Cell division</keyword>
<keyword evidence="5 9" id="KW-0697">Rotamase</keyword>
<comment type="catalytic activity">
    <reaction evidence="1 9">
        <text>[protein]-peptidylproline (omega=180) = [protein]-peptidylproline (omega=0)</text>
        <dbReference type="Rhea" id="RHEA:16237"/>
        <dbReference type="Rhea" id="RHEA-COMP:10747"/>
        <dbReference type="Rhea" id="RHEA-COMP:10748"/>
        <dbReference type="ChEBI" id="CHEBI:83833"/>
        <dbReference type="ChEBI" id="CHEBI:83834"/>
        <dbReference type="EC" id="5.2.1.8"/>
    </reaction>
</comment>
<dbReference type="GO" id="GO:0003755">
    <property type="term" value="F:peptidyl-prolyl cis-trans isomerase activity"/>
    <property type="evidence" value="ECO:0007669"/>
    <property type="project" value="UniProtKB-UniRule"/>
</dbReference>
<evidence type="ECO:0000313" key="14">
    <source>
        <dbReference type="EMBL" id="CAA9536278.1"/>
    </source>
</evidence>
<dbReference type="PANTHER" id="PTHR30560">
    <property type="entry name" value="TRIGGER FACTOR CHAPERONE AND PEPTIDYL-PROLYL CIS/TRANS ISOMERASE"/>
    <property type="match status" value="1"/>
</dbReference>
<dbReference type="PANTHER" id="PTHR30560:SF3">
    <property type="entry name" value="TRIGGER FACTOR-LIKE PROTEIN TIG, CHLOROPLASTIC"/>
    <property type="match status" value="1"/>
</dbReference>
<dbReference type="GO" id="GO:0005737">
    <property type="term" value="C:cytoplasm"/>
    <property type="evidence" value="ECO:0007669"/>
    <property type="project" value="UniProtKB-SubCell"/>
</dbReference>
<feature type="domain" description="Trigger factor C-terminal" evidence="13">
    <location>
        <begin position="298"/>
        <end position="460"/>
    </location>
</feature>
<keyword evidence="6 9" id="KW-0143">Chaperone</keyword>
<dbReference type="GO" id="GO:0051301">
    <property type="term" value="P:cell division"/>
    <property type="evidence" value="ECO:0007669"/>
    <property type="project" value="UniProtKB-KW"/>
</dbReference>
<feature type="domain" description="PPIase FKBP-type" evidence="11">
    <location>
        <begin position="192"/>
        <end position="255"/>
    </location>
</feature>
<evidence type="ECO:0000256" key="8">
    <source>
        <dbReference type="ARBA" id="ARBA00029986"/>
    </source>
</evidence>
<evidence type="ECO:0000256" key="1">
    <source>
        <dbReference type="ARBA" id="ARBA00000971"/>
    </source>
</evidence>
<dbReference type="SUPFAM" id="SSF54534">
    <property type="entry name" value="FKBP-like"/>
    <property type="match status" value="1"/>
</dbReference>
<comment type="function">
    <text evidence="9">Involved in protein export. Acts as a chaperone by maintaining the newly synthesized protein in an open conformation. Functions as a peptidyl-prolyl cis-trans isomerase.</text>
</comment>
<dbReference type="GO" id="GO:0043022">
    <property type="term" value="F:ribosome binding"/>
    <property type="evidence" value="ECO:0007669"/>
    <property type="project" value="TreeGrafter"/>
</dbReference>
<dbReference type="EC" id="5.2.1.8" evidence="3 9"/>
<accession>A0A6J4TZ80</accession>
<evidence type="ECO:0000256" key="10">
    <source>
        <dbReference type="SAM" id="MobiDB-lite"/>
    </source>
</evidence>
<dbReference type="Gene3D" id="3.30.70.1050">
    <property type="entry name" value="Trigger factor ribosome-binding domain"/>
    <property type="match status" value="1"/>
</dbReference>
<comment type="subcellular location">
    <subcellularLocation>
        <location evidence="9">Cytoplasm</location>
    </subcellularLocation>
    <text evidence="9">About half TF is bound to the ribosome near the polypeptide exit tunnel while the other half is free in the cytoplasm.</text>
</comment>
<feature type="domain" description="Trigger factor ribosome-binding bacterial" evidence="12">
    <location>
        <begin position="24"/>
        <end position="164"/>
    </location>
</feature>
<keyword evidence="9" id="KW-0131">Cell cycle</keyword>
<feature type="region of interest" description="Disordered" evidence="10">
    <location>
        <begin position="472"/>
        <end position="569"/>
    </location>
</feature>
<dbReference type="InterPro" id="IPR037041">
    <property type="entry name" value="Trigger_fac_C_sf"/>
</dbReference>
<protein>
    <recommendedName>
        <fullName evidence="4 9">Trigger factor</fullName>
        <shortName evidence="9">TF</shortName>
        <ecNumber evidence="3 9">5.2.1.8</ecNumber>
    </recommendedName>
    <alternativeName>
        <fullName evidence="8 9">PPIase</fullName>
    </alternativeName>
</protein>
<dbReference type="Pfam" id="PF00254">
    <property type="entry name" value="FKBP_C"/>
    <property type="match status" value="1"/>
</dbReference>
<dbReference type="InterPro" id="IPR046357">
    <property type="entry name" value="PPIase_dom_sf"/>
</dbReference>
<dbReference type="SUPFAM" id="SSF102735">
    <property type="entry name" value="Trigger factor ribosome-binding domain"/>
    <property type="match status" value="1"/>
</dbReference>
<dbReference type="InterPro" id="IPR005215">
    <property type="entry name" value="Trig_fac"/>
</dbReference>
<dbReference type="Pfam" id="PF05698">
    <property type="entry name" value="Trigger_C"/>
    <property type="match status" value="1"/>
</dbReference>
<sequence>MRILPSENTAWPPIRREKGRSGVKLTVERLPESRVVLDIAADEAEFAKAMDRAARKVGNQVTIPGFRRGKAPRGMIERTYGRQVFLEEAHRLLMDDLYRQALKEAEVNPVGDPEVEVTEIEPLAFKVTLPVYPEIDPGDYATVRVEPVDAAVGEEEVDAEVETLRKANSPWVDPAEEGMELGPDRVLRPKVRTPRDGDQVTIDYAVFEGDEADAEKEEDAEFVLGESGLLDRLEQEIKGLRVGESTAFDVAFAEDDSVVDPGLRGKTMHYTVTLKGLKERDLVPLDDDFARAATDVESLTELRDRVRQNLHRDKTASARAEVLSTIISNMADAATIEPPAAMVDEALTDDIAGMRQRLSQRGLSMEAYLRLTGQSEDDLREELRPEAARKLRQSLLLREIARREGIAVDEADIDASVERMAASATTARDPGQAAAFFRSDYVRDSLRGELFDRKLQDRLIELATEGRGAVLNAWTPPIPDATTPDAGESEGDNAVPGEDASAPDRGRVNAPGELAEAAESGDALSTGEPVDTAVREAANAAQAVSPGEATTEGGTLTADEAAGTTASGS</sequence>
<gene>
    <name evidence="9" type="primary">tig</name>
    <name evidence="14" type="ORF">AVDCRST_MAG59-286</name>
</gene>
<name>A0A6J4TZ80_9BACT</name>
<dbReference type="InterPro" id="IPR001179">
    <property type="entry name" value="PPIase_FKBP_dom"/>
</dbReference>
<dbReference type="HAMAP" id="MF_00303">
    <property type="entry name" value="Trigger_factor_Tig"/>
    <property type="match status" value="1"/>
</dbReference>
<dbReference type="SUPFAM" id="SSF109998">
    <property type="entry name" value="Triger factor/SurA peptide-binding domain-like"/>
    <property type="match status" value="1"/>
</dbReference>
<dbReference type="NCBIfam" id="TIGR00115">
    <property type="entry name" value="tig"/>
    <property type="match status" value="1"/>
</dbReference>
<evidence type="ECO:0000256" key="4">
    <source>
        <dbReference type="ARBA" id="ARBA00016902"/>
    </source>
</evidence>
<dbReference type="EMBL" id="CADCWF010000014">
    <property type="protein sequence ID" value="CAA9536278.1"/>
    <property type="molecule type" value="Genomic_DNA"/>
</dbReference>
<comment type="similarity">
    <text evidence="2 9">Belongs to the FKBP-type PPIase family. Tig subfamily.</text>
</comment>
<dbReference type="Gene3D" id="1.10.3120.10">
    <property type="entry name" value="Trigger factor, C-terminal domain"/>
    <property type="match status" value="1"/>
</dbReference>
<dbReference type="GO" id="GO:0044183">
    <property type="term" value="F:protein folding chaperone"/>
    <property type="evidence" value="ECO:0007669"/>
    <property type="project" value="TreeGrafter"/>
</dbReference>
<dbReference type="GO" id="GO:0051083">
    <property type="term" value="P:'de novo' cotranslational protein folding"/>
    <property type="evidence" value="ECO:0007669"/>
    <property type="project" value="TreeGrafter"/>
</dbReference>
<dbReference type="AlphaFoldDB" id="A0A6J4TZ80"/>
<dbReference type="GO" id="GO:0043335">
    <property type="term" value="P:protein unfolding"/>
    <property type="evidence" value="ECO:0007669"/>
    <property type="project" value="TreeGrafter"/>
</dbReference>
<dbReference type="Pfam" id="PF05697">
    <property type="entry name" value="Trigger_N"/>
    <property type="match status" value="1"/>
</dbReference>
<keyword evidence="9" id="KW-0963">Cytoplasm</keyword>
<evidence type="ECO:0000256" key="2">
    <source>
        <dbReference type="ARBA" id="ARBA00005464"/>
    </source>
</evidence>
<dbReference type="Gene3D" id="3.10.50.40">
    <property type="match status" value="1"/>
</dbReference>
<evidence type="ECO:0000256" key="5">
    <source>
        <dbReference type="ARBA" id="ARBA00023110"/>
    </source>
</evidence>
<evidence type="ECO:0000259" key="12">
    <source>
        <dbReference type="Pfam" id="PF05697"/>
    </source>
</evidence>
<dbReference type="InterPro" id="IPR027304">
    <property type="entry name" value="Trigger_fact/SurA_dom_sf"/>
</dbReference>
<evidence type="ECO:0000259" key="11">
    <source>
        <dbReference type="Pfam" id="PF00254"/>
    </source>
</evidence>
<dbReference type="InterPro" id="IPR008880">
    <property type="entry name" value="Trigger_fac_C"/>
</dbReference>
<evidence type="ECO:0000259" key="13">
    <source>
        <dbReference type="Pfam" id="PF05698"/>
    </source>
</evidence>
<feature type="compositionally biased region" description="Low complexity" evidence="10">
    <location>
        <begin position="535"/>
        <end position="569"/>
    </location>
</feature>
<dbReference type="InterPro" id="IPR008881">
    <property type="entry name" value="Trigger_fac_ribosome-bd_bac"/>
</dbReference>